<keyword evidence="5" id="KW-1185">Reference proteome</keyword>
<comment type="similarity">
    <text evidence="2">Belongs to the ROK (NagC/XylR) family.</text>
</comment>
<organism evidence="4 5">
    <name type="scientific">Enterocloster lavalensis</name>
    <dbReference type="NCBI Taxonomy" id="460384"/>
    <lineage>
        <taxon>Bacteria</taxon>
        <taxon>Bacillati</taxon>
        <taxon>Bacillota</taxon>
        <taxon>Clostridia</taxon>
        <taxon>Lachnospirales</taxon>
        <taxon>Lachnospiraceae</taxon>
        <taxon>Enterocloster</taxon>
    </lineage>
</organism>
<keyword evidence="3" id="KW-0859">Xylose metabolism</keyword>
<comment type="function">
    <text evidence="1">Transcriptional repressor of xylose-utilizing enzymes.</text>
</comment>
<reference evidence="5" key="1">
    <citation type="submission" date="2016-10" db="EMBL/GenBank/DDBJ databases">
        <authorList>
            <person name="Varghese N."/>
            <person name="Submissions S."/>
        </authorList>
    </citation>
    <scope>NUCLEOTIDE SEQUENCE [LARGE SCALE GENOMIC DNA]</scope>
    <source>
        <strain evidence="5">NLAE-zl-G277</strain>
    </source>
</reference>
<dbReference type="SUPFAM" id="SSF46785">
    <property type="entry name" value="Winged helix' DNA-binding domain"/>
    <property type="match status" value="1"/>
</dbReference>
<dbReference type="InterPro" id="IPR036390">
    <property type="entry name" value="WH_DNA-bd_sf"/>
</dbReference>
<dbReference type="InterPro" id="IPR000600">
    <property type="entry name" value="ROK"/>
</dbReference>
<keyword evidence="3" id="KW-0119">Carbohydrate metabolism</keyword>
<protein>
    <submittedName>
        <fullName evidence="4">Transcriptional regulator, MarR family</fullName>
    </submittedName>
</protein>
<evidence type="ECO:0000313" key="5">
    <source>
        <dbReference type="Proteomes" id="UP000198508"/>
    </source>
</evidence>
<dbReference type="EMBL" id="FOIM01000023">
    <property type="protein sequence ID" value="SET99841.1"/>
    <property type="molecule type" value="Genomic_DNA"/>
</dbReference>
<dbReference type="InterPro" id="IPR043129">
    <property type="entry name" value="ATPase_NBD"/>
</dbReference>
<accession>A0A1I0IRH7</accession>
<dbReference type="Pfam" id="PF13412">
    <property type="entry name" value="HTH_24"/>
    <property type="match status" value="1"/>
</dbReference>
<gene>
    <name evidence="4" type="ORF">SAMN05216313_12345</name>
</gene>
<dbReference type="SUPFAM" id="SSF53067">
    <property type="entry name" value="Actin-like ATPase domain"/>
    <property type="match status" value="1"/>
</dbReference>
<sequence length="378" mass="42000">MRRLTSPDRMKLINEKNILKIVHENPGIYRKLIAEKTNLSSQTVTNLVTELVERRVLLEYAPSLGIKGRNPVSLSVNYAGFYMITADINIGRVAVYVNALDETVLATEERPVDQKTDVLAVLKEMIGRVLEQAGAGRTILACAISVTGVVNEDKGIVVEAGKLNWYNLDLAGELSYLGVPVLVRNDANMFAYYEKSQFPADLNFMIAKIDVGIGSAFVLGGRVLESTNNVAGELGHVTAMAQGTERPCVCGKTNCLTKFISLEALEADYGKPYGQLVEDVRRKEPKAVALIEDVCAYLAPILANVIILLDLDRIILCGCTVEHFESIIYPCLDRKIRKLLSYWVSFKRLEIHTNVKITAISSRFLLDYYFSTESDIRL</sequence>
<dbReference type="STRING" id="460384.SAMN05216313_12345"/>
<dbReference type="Gene3D" id="1.10.10.10">
    <property type="entry name" value="Winged helix-like DNA-binding domain superfamily/Winged helix DNA-binding domain"/>
    <property type="match status" value="1"/>
</dbReference>
<dbReference type="GO" id="GO:0042732">
    <property type="term" value="P:D-xylose metabolic process"/>
    <property type="evidence" value="ECO:0007669"/>
    <property type="project" value="UniProtKB-KW"/>
</dbReference>
<proteinExistence type="inferred from homology"/>
<dbReference type="Pfam" id="PF00480">
    <property type="entry name" value="ROK"/>
    <property type="match status" value="1"/>
</dbReference>
<dbReference type="PANTHER" id="PTHR18964:SF149">
    <property type="entry name" value="BIFUNCTIONAL UDP-N-ACETYLGLUCOSAMINE 2-EPIMERASE_N-ACETYLMANNOSAMINE KINASE"/>
    <property type="match status" value="1"/>
</dbReference>
<evidence type="ECO:0000256" key="2">
    <source>
        <dbReference type="ARBA" id="ARBA00006479"/>
    </source>
</evidence>
<evidence type="ECO:0000313" key="4">
    <source>
        <dbReference type="EMBL" id="SET99841.1"/>
    </source>
</evidence>
<dbReference type="AlphaFoldDB" id="A0A1I0IRH7"/>
<evidence type="ECO:0000256" key="1">
    <source>
        <dbReference type="ARBA" id="ARBA00002486"/>
    </source>
</evidence>
<dbReference type="PANTHER" id="PTHR18964">
    <property type="entry name" value="ROK (REPRESSOR, ORF, KINASE) FAMILY"/>
    <property type="match status" value="1"/>
</dbReference>
<dbReference type="GeneID" id="93279296"/>
<dbReference type="InterPro" id="IPR036388">
    <property type="entry name" value="WH-like_DNA-bd_sf"/>
</dbReference>
<dbReference type="RefSeq" id="WP_092367583.1">
    <property type="nucleotide sequence ID" value="NZ_FOIM01000023.1"/>
</dbReference>
<name>A0A1I0IRH7_9FIRM</name>
<dbReference type="Gene3D" id="3.30.420.40">
    <property type="match status" value="2"/>
</dbReference>
<dbReference type="Proteomes" id="UP000198508">
    <property type="component" value="Unassembled WGS sequence"/>
</dbReference>
<evidence type="ECO:0000256" key="3">
    <source>
        <dbReference type="ARBA" id="ARBA00022629"/>
    </source>
</evidence>